<comment type="caution">
    <text evidence="2">The sequence shown here is derived from an EMBL/GenBank/DDBJ whole genome shotgun (WGS) entry which is preliminary data.</text>
</comment>
<sequence length="156" mass="17857">MHCHDGRMPSSSVQDGRCPLPNACYVVTTVTTHHSPLFNHHANAQEVVRWLRASDAENRTESLAWVVLPDRLHWLFRLHKHRLSSVVRSLKSRSAHALHQRNATQGRIWQPGCHDQSQCDERQLLACATDILSTPMRAGLARGLHSYPFSWCRWPV</sequence>
<dbReference type="Proteomes" id="UP000198157">
    <property type="component" value="Unassembled WGS sequence"/>
</dbReference>
<dbReference type="GO" id="GO:0043565">
    <property type="term" value="F:sequence-specific DNA binding"/>
    <property type="evidence" value="ECO:0007669"/>
    <property type="project" value="TreeGrafter"/>
</dbReference>
<evidence type="ECO:0000259" key="1">
    <source>
        <dbReference type="SMART" id="SM01321"/>
    </source>
</evidence>
<dbReference type="PANTHER" id="PTHR36966">
    <property type="entry name" value="REP-ASSOCIATED TYROSINE TRANSPOSASE"/>
    <property type="match status" value="1"/>
</dbReference>
<evidence type="ECO:0000313" key="3">
    <source>
        <dbReference type="Proteomes" id="UP000198157"/>
    </source>
</evidence>
<proteinExistence type="predicted"/>
<gene>
    <name evidence="2" type="ORF">CEE60_12505</name>
</gene>
<evidence type="ECO:0000313" key="2">
    <source>
        <dbReference type="EMBL" id="OWQ52556.1"/>
    </source>
</evidence>
<dbReference type="InterPro" id="IPR052715">
    <property type="entry name" value="RAYT_transposase"/>
</dbReference>
<dbReference type="InterPro" id="IPR036515">
    <property type="entry name" value="Transposase_17_sf"/>
</dbReference>
<name>A0A246HMM5_STEMA</name>
<reference evidence="2 3" key="1">
    <citation type="submission" date="2017-06" db="EMBL/GenBank/DDBJ databases">
        <authorList>
            <person name="Kim H.J."/>
            <person name="Triplett B.A."/>
        </authorList>
    </citation>
    <scope>NUCLEOTIDE SEQUENCE [LARGE SCALE GENOMIC DNA]</scope>
    <source>
        <strain evidence="2 3">13146</strain>
    </source>
</reference>
<feature type="domain" description="Transposase IS200-like" evidence="1">
    <location>
        <begin position="20"/>
        <end position="134"/>
    </location>
</feature>
<dbReference type="GO" id="GO:0004803">
    <property type="term" value="F:transposase activity"/>
    <property type="evidence" value="ECO:0007669"/>
    <property type="project" value="InterPro"/>
</dbReference>
<dbReference type="PANTHER" id="PTHR36966:SF1">
    <property type="entry name" value="REP-ASSOCIATED TYROSINE TRANSPOSASE"/>
    <property type="match status" value="1"/>
</dbReference>
<dbReference type="SUPFAM" id="SSF143422">
    <property type="entry name" value="Transposase IS200-like"/>
    <property type="match status" value="1"/>
</dbReference>
<dbReference type="NCBIfam" id="NF047646">
    <property type="entry name" value="REP_Tyr_transpos"/>
    <property type="match status" value="1"/>
</dbReference>
<dbReference type="SMART" id="SM01321">
    <property type="entry name" value="Y1_Tnp"/>
    <property type="match status" value="1"/>
</dbReference>
<dbReference type="GO" id="GO:0006313">
    <property type="term" value="P:DNA transposition"/>
    <property type="evidence" value="ECO:0007669"/>
    <property type="project" value="InterPro"/>
</dbReference>
<dbReference type="AlphaFoldDB" id="A0A246HMM5"/>
<protein>
    <submittedName>
        <fullName evidence="2">Transposase</fullName>
    </submittedName>
</protein>
<dbReference type="Pfam" id="PF01797">
    <property type="entry name" value="Y1_Tnp"/>
    <property type="match status" value="1"/>
</dbReference>
<dbReference type="Gene3D" id="3.30.70.1290">
    <property type="entry name" value="Transposase IS200-like"/>
    <property type="match status" value="1"/>
</dbReference>
<dbReference type="InterPro" id="IPR002686">
    <property type="entry name" value="Transposase_17"/>
</dbReference>
<accession>A0A246HMM5</accession>
<organism evidence="2 3">
    <name type="scientific">Stenotrophomonas maltophilia</name>
    <name type="common">Pseudomonas maltophilia</name>
    <name type="synonym">Xanthomonas maltophilia</name>
    <dbReference type="NCBI Taxonomy" id="40324"/>
    <lineage>
        <taxon>Bacteria</taxon>
        <taxon>Pseudomonadati</taxon>
        <taxon>Pseudomonadota</taxon>
        <taxon>Gammaproteobacteria</taxon>
        <taxon>Lysobacterales</taxon>
        <taxon>Lysobacteraceae</taxon>
        <taxon>Stenotrophomonas</taxon>
        <taxon>Stenotrophomonas maltophilia group</taxon>
    </lineage>
</organism>
<dbReference type="EMBL" id="NIVS01000029">
    <property type="protein sequence ID" value="OWQ52556.1"/>
    <property type="molecule type" value="Genomic_DNA"/>
</dbReference>
<dbReference type="OrthoDB" id="9791101at2"/>